<keyword evidence="3" id="KW-1185">Reference proteome</keyword>
<evidence type="ECO:0000313" key="2">
    <source>
        <dbReference type="EMBL" id="KAL1277046.1"/>
    </source>
</evidence>
<sequence length="82" mass="8908">MDLPQQLEKGKEKLKPLSGAHLNFALKRPSPETGRSLGTSPTVNTKAAMLTTIPPTQVVDAGFRGQKRMLEAHESLIGPKEM</sequence>
<evidence type="ECO:0000256" key="1">
    <source>
        <dbReference type="SAM" id="MobiDB-lite"/>
    </source>
</evidence>
<gene>
    <name evidence="2" type="ORF">QQF64_023719</name>
</gene>
<reference evidence="2 3" key="1">
    <citation type="submission" date="2023-09" db="EMBL/GenBank/DDBJ databases">
        <authorList>
            <person name="Wang M."/>
        </authorList>
    </citation>
    <scope>NUCLEOTIDE SEQUENCE [LARGE SCALE GENOMIC DNA]</scope>
    <source>
        <strain evidence="2">GT-2023</strain>
        <tissue evidence="2">Liver</tissue>
    </source>
</reference>
<organism evidence="2 3">
    <name type="scientific">Cirrhinus molitorella</name>
    <name type="common">mud carp</name>
    <dbReference type="NCBI Taxonomy" id="172907"/>
    <lineage>
        <taxon>Eukaryota</taxon>
        <taxon>Metazoa</taxon>
        <taxon>Chordata</taxon>
        <taxon>Craniata</taxon>
        <taxon>Vertebrata</taxon>
        <taxon>Euteleostomi</taxon>
        <taxon>Actinopterygii</taxon>
        <taxon>Neopterygii</taxon>
        <taxon>Teleostei</taxon>
        <taxon>Ostariophysi</taxon>
        <taxon>Cypriniformes</taxon>
        <taxon>Cyprinidae</taxon>
        <taxon>Labeoninae</taxon>
        <taxon>Labeonini</taxon>
        <taxon>Cirrhinus</taxon>
    </lineage>
</organism>
<protein>
    <submittedName>
        <fullName evidence="2">Uncharacterized protein</fullName>
    </submittedName>
</protein>
<accession>A0ABR3NJ81</accession>
<proteinExistence type="predicted"/>
<comment type="caution">
    <text evidence="2">The sequence shown here is derived from an EMBL/GenBank/DDBJ whole genome shotgun (WGS) entry which is preliminary data.</text>
</comment>
<feature type="region of interest" description="Disordered" evidence="1">
    <location>
        <begin position="1"/>
        <end position="20"/>
    </location>
</feature>
<evidence type="ECO:0000313" key="3">
    <source>
        <dbReference type="Proteomes" id="UP001558613"/>
    </source>
</evidence>
<dbReference type="Proteomes" id="UP001558613">
    <property type="component" value="Unassembled WGS sequence"/>
</dbReference>
<name>A0ABR3NJ81_9TELE</name>
<dbReference type="EMBL" id="JAYMGO010000003">
    <property type="protein sequence ID" value="KAL1277046.1"/>
    <property type="molecule type" value="Genomic_DNA"/>
</dbReference>